<comment type="caution">
    <text evidence="2">The sequence shown here is derived from an EMBL/GenBank/DDBJ whole genome shotgun (WGS) entry which is preliminary data.</text>
</comment>
<organism evidence="2 3">
    <name type="scientific">Paramuricea clavata</name>
    <name type="common">Red gorgonian</name>
    <name type="synonym">Violescent sea-whip</name>
    <dbReference type="NCBI Taxonomy" id="317549"/>
    <lineage>
        <taxon>Eukaryota</taxon>
        <taxon>Metazoa</taxon>
        <taxon>Cnidaria</taxon>
        <taxon>Anthozoa</taxon>
        <taxon>Octocorallia</taxon>
        <taxon>Malacalcyonacea</taxon>
        <taxon>Plexauridae</taxon>
        <taxon>Paramuricea</taxon>
    </lineage>
</organism>
<protein>
    <submittedName>
        <fullName evidence="2">Zinc finger MYM-type 1-like</fullName>
    </submittedName>
</protein>
<dbReference type="PANTHER" id="PTHR45749:SF21">
    <property type="entry name" value="DUF4371 DOMAIN-CONTAINING PROTEIN"/>
    <property type="match status" value="1"/>
</dbReference>
<dbReference type="SUPFAM" id="SSF53098">
    <property type="entry name" value="Ribonuclease H-like"/>
    <property type="match status" value="1"/>
</dbReference>
<feature type="domain" description="DUF4371" evidence="1">
    <location>
        <begin position="2"/>
        <end position="116"/>
    </location>
</feature>
<dbReference type="OrthoDB" id="6778351at2759"/>
<reference evidence="2" key="1">
    <citation type="submission" date="2020-04" db="EMBL/GenBank/DDBJ databases">
        <authorList>
            <person name="Alioto T."/>
            <person name="Alioto T."/>
            <person name="Gomez Garrido J."/>
        </authorList>
    </citation>
    <scope>NUCLEOTIDE SEQUENCE</scope>
    <source>
        <strain evidence="2">A484AB</strain>
    </source>
</reference>
<name>A0A6S7JS08_PARCT</name>
<evidence type="ECO:0000259" key="1">
    <source>
        <dbReference type="Pfam" id="PF14291"/>
    </source>
</evidence>
<dbReference type="AlphaFoldDB" id="A0A6S7JS08"/>
<dbReference type="InterPro" id="IPR012337">
    <property type="entry name" value="RNaseH-like_sf"/>
</dbReference>
<dbReference type="Proteomes" id="UP001152795">
    <property type="component" value="Unassembled WGS sequence"/>
</dbReference>
<dbReference type="EMBL" id="CACRXK020019597">
    <property type="protein sequence ID" value="CAB4033848.1"/>
    <property type="molecule type" value="Genomic_DNA"/>
</dbReference>
<dbReference type="Pfam" id="PF14291">
    <property type="entry name" value="DUF4371"/>
    <property type="match status" value="1"/>
</dbReference>
<dbReference type="PANTHER" id="PTHR45749">
    <property type="match status" value="1"/>
</dbReference>
<evidence type="ECO:0000313" key="2">
    <source>
        <dbReference type="EMBL" id="CAB4033848.1"/>
    </source>
</evidence>
<evidence type="ECO:0000313" key="3">
    <source>
        <dbReference type="Proteomes" id="UP001152795"/>
    </source>
</evidence>
<gene>
    <name evidence="2" type="ORF">PACLA_8A067672</name>
</gene>
<keyword evidence="3" id="KW-1185">Reference proteome</keyword>
<accession>A0A6S7JS08</accession>
<proteinExistence type="predicted"/>
<sequence length="317" mass="35815">MSPKIQNELILTTSQLLRKSLVTEINECPFWSIVLDTTSDINRVDQLSVTARWVKVQNENVTIKETFLGFISVTDGTAAGLVETTCKYVEDIGLDMEKLRGQAYDGASVMSGVHNGVQKLIKDRSSKPVPFIHCAAHNLNLVINDAVDSVVDNDNFFGVIQSIYVFFSSSINRSRDLQLLAVDSSLSLKVLWERILSCTNSTSKELQSKNVDLSAASRLLSISLSELRYLRNSWEFVRMTANALAASWGIPIEFEKRRKRGVKQFFDELASDSRIEDSERAFKINIFYRTIDVAVTQIEVRFKGMQMVAEKFDFLFP</sequence>
<dbReference type="InterPro" id="IPR025398">
    <property type="entry name" value="DUF4371"/>
</dbReference>